<accession>A0ABW3MZ10</accession>
<reference evidence="3" key="1">
    <citation type="journal article" date="2019" name="Int. J. Syst. Evol. Microbiol.">
        <title>The Global Catalogue of Microorganisms (GCM) 10K type strain sequencing project: providing services to taxonomists for standard genome sequencing and annotation.</title>
        <authorList>
            <consortium name="The Broad Institute Genomics Platform"/>
            <consortium name="The Broad Institute Genome Sequencing Center for Infectious Disease"/>
            <person name="Wu L."/>
            <person name="Ma J."/>
        </authorList>
    </citation>
    <scope>NUCLEOTIDE SEQUENCE [LARGE SCALE GENOMIC DNA]</scope>
    <source>
        <strain evidence="3">CCUG 57508</strain>
    </source>
</reference>
<dbReference type="InterPro" id="IPR010982">
    <property type="entry name" value="Lambda_DNA-bd_dom_sf"/>
</dbReference>
<comment type="caution">
    <text evidence="2">The sequence shown here is derived from an EMBL/GenBank/DDBJ whole genome shotgun (WGS) entry which is preliminary data.</text>
</comment>
<feature type="domain" description="HTH cro/C1-type" evidence="1">
    <location>
        <begin position="20"/>
        <end position="74"/>
    </location>
</feature>
<dbReference type="EMBL" id="JBHTKH010000009">
    <property type="protein sequence ID" value="MFD1055482.1"/>
    <property type="molecule type" value="Genomic_DNA"/>
</dbReference>
<keyword evidence="3" id="KW-1185">Reference proteome</keyword>
<sequence length="115" mass="12258">MARGSKSLPGDRETAIMHVIEEERRARGIGQAQLAEAVGVSQSQVSRILAGKRPATLNELLALCEAVGLPLSETARRAGETGFVYEVLSDPALNLRAVADETDLDTELSAQEESP</sequence>
<protein>
    <submittedName>
        <fullName evidence="2">Helix-turn-helix domain-containing protein</fullName>
    </submittedName>
</protein>
<dbReference type="Gene3D" id="1.10.260.40">
    <property type="entry name" value="lambda repressor-like DNA-binding domains"/>
    <property type="match status" value="1"/>
</dbReference>
<dbReference type="InterPro" id="IPR001387">
    <property type="entry name" value="Cro/C1-type_HTH"/>
</dbReference>
<name>A0ABW3MZ10_9MICO</name>
<dbReference type="Proteomes" id="UP001597046">
    <property type="component" value="Unassembled WGS sequence"/>
</dbReference>
<evidence type="ECO:0000313" key="3">
    <source>
        <dbReference type="Proteomes" id="UP001597046"/>
    </source>
</evidence>
<dbReference type="PROSITE" id="PS50943">
    <property type="entry name" value="HTH_CROC1"/>
    <property type="match status" value="1"/>
</dbReference>
<gene>
    <name evidence="2" type="ORF">ACFQ2V_14295</name>
</gene>
<evidence type="ECO:0000259" key="1">
    <source>
        <dbReference type="PROSITE" id="PS50943"/>
    </source>
</evidence>
<dbReference type="Pfam" id="PF13560">
    <property type="entry name" value="HTH_31"/>
    <property type="match status" value="1"/>
</dbReference>
<evidence type="ECO:0000313" key="2">
    <source>
        <dbReference type="EMBL" id="MFD1055482.1"/>
    </source>
</evidence>
<dbReference type="CDD" id="cd00093">
    <property type="entry name" value="HTH_XRE"/>
    <property type="match status" value="1"/>
</dbReference>
<dbReference type="SUPFAM" id="SSF47413">
    <property type="entry name" value="lambda repressor-like DNA-binding domains"/>
    <property type="match status" value="1"/>
</dbReference>
<proteinExistence type="predicted"/>
<dbReference type="SMART" id="SM00530">
    <property type="entry name" value="HTH_XRE"/>
    <property type="match status" value="1"/>
</dbReference>
<organism evidence="2 3">
    <name type="scientific">Terrabacter terrigena</name>
    <dbReference type="NCBI Taxonomy" id="574718"/>
    <lineage>
        <taxon>Bacteria</taxon>
        <taxon>Bacillati</taxon>
        <taxon>Actinomycetota</taxon>
        <taxon>Actinomycetes</taxon>
        <taxon>Micrococcales</taxon>
        <taxon>Intrasporangiaceae</taxon>
        <taxon>Terrabacter</taxon>
    </lineage>
</organism>
<dbReference type="RefSeq" id="WP_386053519.1">
    <property type="nucleotide sequence ID" value="NZ_JBHTKH010000009.1"/>
</dbReference>